<sequence>MFYEIATHGVISVILFCGFLGMPLLGIVAMILELRRKDDPREPATAGRVPVCIAYTI</sequence>
<evidence type="ECO:0000256" key="1">
    <source>
        <dbReference type="SAM" id="Phobius"/>
    </source>
</evidence>
<name>A0A0M0ECS9_KOMEU</name>
<protein>
    <submittedName>
        <fullName evidence="2">Uncharacterized protein</fullName>
    </submittedName>
</protein>
<dbReference type="PATRIC" id="fig|33995.3.peg.3816"/>
<organism evidence="2 3">
    <name type="scientific">Komagataeibacter europaeus</name>
    <name type="common">Gluconacetobacter europaeus</name>
    <dbReference type="NCBI Taxonomy" id="33995"/>
    <lineage>
        <taxon>Bacteria</taxon>
        <taxon>Pseudomonadati</taxon>
        <taxon>Pseudomonadota</taxon>
        <taxon>Alphaproteobacteria</taxon>
        <taxon>Acetobacterales</taxon>
        <taxon>Acetobacteraceae</taxon>
        <taxon>Komagataeibacter</taxon>
    </lineage>
</organism>
<keyword evidence="1" id="KW-0812">Transmembrane</keyword>
<proteinExistence type="predicted"/>
<gene>
    <name evidence="2" type="ORF">KOEU_34450</name>
</gene>
<accession>A0A0M0ECS9</accession>
<keyword evidence="3" id="KW-1185">Reference proteome</keyword>
<dbReference type="AlphaFoldDB" id="A0A0M0ECS9"/>
<comment type="caution">
    <text evidence="2">The sequence shown here is derived from an EMBL/GenBank/DDBJ whole genome shotgun (WGS) entry which is preliminary data.</text>
</comment>
<reference evidence="2" key="1">
    <citation type="submission" date="2015-08" db="EMBL/GenBank/DDBJ databases">
        <title>Draft genome sequence of Komagataeibacter europaeus CECT 8546 a cellulose producer strain from vinegar produced by the traditional method.</title>
        <authorList>
            <person name="Poehlein A."/>
            <person name="Valera M.J."/>
            <person name="Haack F.S."/>
            <person name="Mas A."/>
            <person name="Daniel R."/>
            <person name="Streit W.R."/>
            <person name="Mateo E."/>
        </authorList>
    </citation>
    <scope>NUCLEOTIDE SEQUENCE [LARGE SCALE GENOMIC DNA]</scope>
    <source>
        <strain evidence="2">CECT 8546</strain>
    </source>
</reference>
<keyword evidence="1" id="KW-1133">Transmembrane helix</keyword>
<feature type="transmembrane region" description="Helical" evidence="1">
    <location>
        <begin position="6"/>
        <end position="32"/>
    </location>
</feature>
<keyword evidence="1" id="KW-0472">Membrane</keyword>
<dbReference type="Proteomes" id="UP000037566">
    <property type="component" value="Unassembled WGS sequence"/>
</dbReference>
<dbReference type="EMBL" id="LHUQ01000046">
    <property type="protein sequence ID" value="KON63040.1"/>
    <property type="molecule type" value="Genomic_DNA"/>
</dbReference>
<evidence type="ECO:0000313" key="2">
    <source>
        <dbReference type="EMBL" id="KON63040.1"/>
    </source>
</evidence>
<evidence type="ECO:0000313" key="3">
    <source>
        <dbReference type="Proteomes" id="UP000037566"/>
    </source>
</evidence>